<proteinExistence type="predicted"/>
<dbReference type="GO" id="GO:0005634">
    <property type="term" value="C:nucleus"/>
    <property type="evidence" value="ECO:0007669"/>
    <property type="project" value="UniProtKB-SubCell"/>
</dbReference>
<evidence type="ECO:0000259" key="5">
    <source>
        <dbReference type="Pfam" id="PF10433"/>
    </source>
</evidence>
<comment type="caution">
    <text evidence="7">The sequence shown here is derived from an EMBL/GenBank/DDBJ whole genome shotgun (WGS) entry which is preliminary data.</text>
</comment>
<dbReference type="EMBL" id="JAUIZM010000002">
    <property type="protein sequence ID" value="KAK1397640.1"/>
    <property type="molecule type" value="Genomic_DNA"/>
</dbReference>
<dbReference type="GO" id="GO:0003676">
    <property type="term" value="F:nucleic acid binding"/>
    <property type="evidence" value="ECO:0007669"/>
    <property type="project" value="InterPro"/>
</dbReference>
<dbReference type="InterPro" id="IPR018846">
    <property type="entry name" value="Beta-prop_RSE1/DDB1/CPSF1_1st"/>
</dbReference>
<feature type="region of interest" description="Disordered" evidence="3">
    <location>
        <begin position="1025"/>
        <end position="1045"/>
    </location>
</feature>
<evidence type="ECO:0000256" key="2">
    <source>
        <dbReference type="ARBA" id="ARBA00023242"/>
    </source>
</evidence>
<evidence type="ECO:0000259" key="4">
    <source>
        <dbReference type="Pfam" id="PF03178"/>
    </source>
</evidence>
<dbReference type="InterPro" id="IPR015943">
    <property type="entry name" value="WD40/YVTN_repeat-like_dom_sf"/>
</dbReference>
<dbReference type="PANTHER" id="PTHR10644">
    <property type="entry name" value="DNA REPAIR/RNA PROCESSING CPSF FAMILY"/>
    <property type="match status" value="1"/>
</dbReference>
<feature type="domain" description="RSE1/DDB1/CPSF1 C-terminal" evidence="4">
    <location>
        <begin position="1082"/>
        <end position="1338"/>
    </location>
</feature>
<reference evidence="7" key="2">
    <citation type="submission" date="2023-05" db="EMBL/GenBank/DDBJ databases">
        <authorList>
            <person name="Schelkunov M.I."/>
        </authorList>
    </citation>
    <scope>NUCLEOTIDE SEQUENCE</scope>
    <source>
        <strain evidence="7">Hsosn_3</strain>
        <tissue evidence="7">Leaf</tissue>
    </source>
</reference>
<dbReference type="Pfam" id="PF23726">
    <property type="entry name" value="Beta-prop_RSE1_2nd"/>
    <property type="match status" value="1"/>
</dbReference>
<feature type="domain" description="RSE1/DDB1/CPSF1 first beta-propeller" evidence="5">
    <location>
        <begin position="39"/>
        <end position="464"/>
    </location>
</feature>
<organism evidence="7 8">
    <name type="scientific">Heracleum sosnowskyi</name>
    <dbReference type="NCBI Taxonomy" id="360622"/>
    <lineage>
        <taxon>Eukaryota</taxon>
        <taxon>Viridiplantae</taxon>
        <taxon>Streptophyta</taxon>
        <taxon>Embryophyta</taxon>
        <taxon>Tracheophyta</taxon>
        <taxon>Spermatophyta</taxon>
        <taxon>Magnoliopsida</taxon>
        <taxon>eudicotyledons</taxon>
        <taxon>Gunneridae</taxon>
        <taxon>Pentapetalae</taxon>
        <taxon>asterids</taxon>
        <taxon>campanulids</taxon>
        <taxon>Apiales</taxon>
        <taxon>Apiaceae</taxon>
        <taxon>Apioideae</taxon>
        <taxon>apioid superclade</taxon>
        <taxon>Tordylieae</taxon>
        <taxon>Tordyliinae</taxon>
        <taxon>Heracleum</taxon>
    </lineage>
</organism>
<feature type="region of interest" description="Disordered" evidence="3">
    <location>
        <begin position="1"/>
        <end position="24"/>
    </location>
</feature>
<feature type="domain" description="RSE1/DDB1/CPSF1 second beta-propeller" evidence="6">
    <location>
        <begin position="520"/>
        <end position="907"/>
    </location>
</feature>
<dbReference type="InterPro" id="IPR058543">
    <property type="entry name" value="Beta-prop_RSE1/DDB1/CPSF1_2nd"/>
</dbReference>
<comment type="subcellular location">
    <subcellularLocation>
        <location evidence="1">Nucleus</location>
    </subcellularLocation>
</comment>
<protein>
    <submittedName>
        <fullName evidence="7">Pre-mRNA-splicing factor prp12</fullName>
    </submittedName>
</protein>
<evidence type="ECO:0000313" key="7">
    <source>
        <dbReference type="EMBL" id="KAK1397640.1"/>
    </source>
</evidence>
<evidence type="ECO:0000256" key="1">
    <source>
        <dbReference type="ARBA" id="ARBA00004123"/>
    </source>
</evidence>
<dbReference type="InterPro" id="IPR050358">
    <property type="entry name" value="RSE1/DDB1/CFT1"/>
</dbReference>
<dbReference type="Gene3D" id="2.130.10.10">
    <property type="entry name" value="YVTN repeat-like/Quinoprotein amine dehydrogenase"/>
    <property type="match status" value="2"/>
</dbReference>
<evidence type="ECO:0000256" key="3">
    <source>
        <dbReference type="SAM" id="MobiDB-lite"/>
    </source>
</evidence>
<sequence length="1387" mass="152219">MAVSEEESSSSSSSSSNYKSRSPTGPHYLAKSLLRGTVVLQVVPGHFRSPSSNDVVLGKETSIELVIIDDDGVVQSVCEQPLFGVIKDIAVLRWNGNFHQRSLQMQGRDALVVISDSGKLSILKFCNEMHRFAPLSQIQLSSPGNLRHQVGRMLTIDSNGCFIAVGAYEFQVAFFKISMSAGNDIIEKRISYPSETEGDASASGLVSSISGTIWSMCFISRDLRQSCKEHNPVIAILLNRRDSLVNELLLLEWIIEEDSIHVLSQYSEAGPLAHNITEVPELYGFAFLFRIGDILLMDLRDAHNPCCVYRTSLFSLSIAVEELNDAEESCKVNSVEEECIFDVAASALLELGDIHKDKDDDPMNIDSECGNVNKTSCHVCSWSWEPRNVKNPRMVFSVDSGELYMVEIYSDSSGLKVSLSDCLYKSLPSKALLWVEGGLLAAFVEMGDGMVLKLEEGKLLYRNPIQNIAPILDMSVVDYIDEKHDQMFACCGMAPEGSLRIIQNGISVEKLLKTPPIYHGVTGTWTVKMKVTDSHHSLLVLSFVEETRVLSVGVSFTDVTDSVGFRPDVCTLACGLVGDGLVVQIHQNAVTLCLPTTVVHPEGIPLSSPVCSSWVPDKMSISLGAVGQNVIIVATSNPCLLYILSIRFLSAYRYEIYQLYHVQLKNELSCISIPEKHSVLKPQTPHSSYPDSMFSVPVGIDIGNTFVIGTHKPSVEVVSFKPDKGLKVVAIGTISLTNTMGTTISGCIPQDIRLVIVDRLYVLSGLRNGMLLRFEWPSTYMMSSFESAIHSPYSSSSVPPSGAPSNRNSSGAVLSDKMKENSPVCLQLIAVRRIGITPAFLIPLTDSLDADIITLSDRPWLLQTARHSLMYTSISFQPSTHATPVCSAECPNGVLFVAENSLHLVEMVQSKRLNVQKFPLGGTPRKVLYHNESRLLLVLRNDLSNDSYSSDICYVDPLSGSILSSFKLDPGETGKCMELVKVGHEHVLVIGTSLSAGPAIMPSGEAESSSLGRLIVLSLEHRQNSDCGSMTHNSKASSSSQRTSPFRDVTGYAAEQLSSSSMCSSPDENNFDGIKLEETEAWSMKLCYSTKLSGMVLAVCPYLDRFFLASAGSVFYVCGFPNDNYQRVRRLAVARTRFMIRTLTAHFTRIAVGDCRDGILFFSYHEDARKLEQLYCDPVQRLVADCMLMDADTAVVSDRKGSVAVLSRPSHLEDNASPESNLALNCSYYMGEIAMSIRKGSLLYKLPADDAFRGCDVANTMFNLSYNSILVSTLLGSIISFVPLSREEYEILEAVQTRLVVHPLTAPILGNDHNEFRSRESAATVPRILDGDMLAQFLELTSMQQEAVLSLPLGSPKTVMLSLKSSPPPITANQVVRILERVHYALN</sequence>
<dbReference type="InterPro" id="IPR004871">
    <property type="entry name" value="RSE1/DDB1/CPSF1_C"/>
</dbReference>
<keyword evidence="8" id="KW-1185">Reference proteome</keyword>
<evidence type="ECO:0000313" key="8">
    <source>
        <dbReference type="Proteomes" id="UP001237642"/>
    </source>
</evidence>
<feature type="compositionally biased region" description="Polar residues" evidence="3">
    <location>
        <begin position="1025"/>
        <end position="1044"/>
    </location>
</feature>
<accession>A0AAD8J4I6</accession>
<dbReference type="Pfam" id="PF10433">
    <property type="entry name" value="Beta-prop_RSE1_1st"/>
    <property type="match status" value="1"/>
</dbReference>
<dbReference type="Pfam" id="PF03178">
    <property type="entry name" value="CPSF_A"/>
    <property type="match status" value="1"/>
</dbReference>
<reference evidence="7" key="1">
    <citation type="submission" date="2023-02" db="EMBL/GenBank/DDBJ databases">
        <title>Genome of toxic invasive species Heracleum sosnowskyi carries increased number of genes despite the absence of recent whole-genome duplications.</title>
        <authorList>
            <person name="Schelkunov M."/>
            <person name="Shtratnikova V."/>
            <person name="Makarenko M."/>
            <person name="Klepikova A."/>
            <person name="Omelchenko D."/>
            <person name="Novikova G."/>
            <person name="Obukhova E."/>
            <person name="Bogdanov V."/>
            <person name="Penin A."/>
            <person name="Logacheva M."/>
        </authorList>
    </citation>
    <scope>NUCLEOTIDE SEQUENCE</scope>
    <source>
        <strain evidence="7">Hsosn_3</strain>
        <tissue evidence="7">Leaf</tissue>
    </source>
</reference>
<keyword evidence="2" id="KW-0539">Nucleus</keyword>
<gene>
    <name evidence="7" type="ORF">POM88_007503</name>
</gene>
<evidence type="ECO:0000259" key="6">
    <source>
        <dbReference type="Pfam" id="PF23726"/>
    </source>
</evidence>
<name>A0AAD8J4I6_9APIA</name>
<dbReference type="Proteomes" id="UP001237642">
    <property type="component" value="Unassembled WGS sequence"/>
</dbReference>